<evidence type="ECO:0000313" key="1">
    <source>
        <dbReference type="EMBL" id="GMH06158.1"/>
    </source>
</evidence>
<protein>
    <submittedName>
        <fullName evidence="1">Uncharacterized protein</fullName>
    </submittedName>
</protein>
<reference evidence="1" key="1">
    <citation type="submission" date="2023-05" db="EMBL/GenBank/DDBJ databases">
        <title>Nepenthes gracilis genome sequencing.</title>
        <authorList>
            <person name="Fukushima K."/>
        </authorList>
    </citation>
    <scope>NUCLEOTIDE SEQUENCE</scope>
    <source>
        <strain evidence="1">SING2019-196</strain>
    </source>
</reference>
<organism evidence="1 2">
    <name type="scientific">Nepenthes gracilis</name>
    <name type="common">Slender pitcher plant</name>
    <dbReference type="NCBI Taxonomy" id="150966"/>
    <lineage>
        <taxon>Eukaryota</taxon>
        <taxon>Viridiplantae</taxon>
        <taxon>Streptophyta</taxon>
        <taxon>Embryophyta</taxon>
        <taxon>Tracheophyta</taxon>
        <taxon>Spermatophyta</taxon>
        <taxon>Magnoliopsida</taxon>
        <taxon>eudicotyledons</taxon>
        <taxon>Gunneridae</taxon>
        <taxon>Pentapetalae</taxon>
        <taxon>Caryophyllales</taxon>
        <taxon>Nepenthaceae</taxon>
        <taxon>Nepenthes</taxon>
    </lineage>
</organism>
<dbReference type="Proteomes" id="UP001279734">
    <property type="component" value="Unassembled WGS sequence"/>
</dbReference>
<dbReference type="EMBL" id="BSYO01000006">
    <property type="protein sequence ID" value="GMH06158.1"/>
    <property type="molecule type" value="Genomic_DNA"/>
</dbReference>
<comment type="caution">
    <text evidence="1">The sequence shown here is derived from an EMBL/GenBank/DDBJ whole genome shotgun (WGS) entry which is preliminary data.</text>
</comment>
<name>A0AAD3S810_NEPGR</name>
<keyword evidence="2" id="KW-1185">Reference proteome</keyword>
<accession>A0AAD3S810</accession>
<sequence length="265" mass="29563">MRAVWTTRYSLSKGKAATASRAATFNNIKLEFTHSIHLLIAAPINGSIPRKRKRHPGRISFLRNVAPLATSASRIHNYISRDKNSELIWSSGQHPKGMSSSHPRINEASRYNSKQSLQGQHPEEQLPIFKPSKVPQNSPPANINPDRAIGPAVGQTIKGHSGKASKGTQCIIQAEGYPMQITIRSYHYYTAAHSKSKVKQIPPKISFTRVSSIERLYSTCYFSCCYSTANSAAICIQQFFWCPMFERSTGQSGSFSHKIPEWVAR</sequence>
<evidence type="ECO:0000313" key="2">
    <source>
        <dbReference type="Proteomes" id="UP001279734"/>
    </source>
</evidence>
<gene>
    <name evidence="1" type="ORF">Nepgr_007998</name>
</gene>
<proteinExistence type="predicted"/>
<dbReference type="AlphaFoldDB" id="A0AAD3S810"/>